<proteinExistence type="predicted"/>
<dbReference type="Proteomes" id="UP000253910">
    <property type="component" value="Unassembled WGS sequence"/>
</dbReference>
<comment type="caution">
    <text evidence="2">The sequence shown here is derived from an EMBL/GenBank/DDBJ whole genome shotgun (WGS) entry which is preliminary data.</text>
</comment>
<reference evidence="2 3" key="1">
    <citation type="submission" date="2018-05" db="EMBL/GenBank/DDBJ databases">
        <title>Draft Genome Sequences for a Diverse set of 7 Haemophilus Species.</title>
        <authorList>
            <person name="Nichols M."/>
            <person name="Topaz N."/>
            <person name="Wang X."/>
            <person name="Wang X."/>
            <person name="Boxrud D."/>
        </authorList>
    </citation>
    <scope>NUCLEOTIDE SEQUENCE [LARGE SCALE GENOMIC DNA]</scope>
    <source>
        <strain evidence="2 3">C2008001710</strain>
    </source>
</reference>
<evidence type="ECO:0000313" key="3">
    <source>
        <dbReference type="Proteomes" id="UP000253910"/>
    </source>
</evidence>
<feature type="domain" description="Beta-ketoacyl synthase-like N-terminal" evidence="1">
    <location>
        <begin position="42"/>
        <end position="242"/>
    </location>
</feature>
<dbReference type="SUPFAM" id="SSF53901">
    <property type="entry name" value="Thiolase-like"/>
    <property type="match status" value="1"/>
</dbReference>
<accession>A0A369Z1H9</accession>
<evidence type="ECO:0000313" key="2">
    <source>
        <dbReference type="EMBL" id="RDE95047.1"/>
    </source>
</evidence>
<gene>
    <name evidence="2" type="ORF">DPV87_02965</name>
</gene>
<organism evidence="2 3">
    <name type="scientific">Haemophilus parainfluenzae</name>
    <dbReference type="NCBI Taxonomy" id="729"/>
    <lineage>
        <taxon>Bacteria</taxon>
        <taxon>Pseudomonadati</taxon>
        <taxon>Pseudomonadota</taxon>
        <taxon>Gammaproteobacteria</taxon>
        <taxon>Pasteurellales</taxon>
        <taxon>Pasteurellaceae</taxon>
        <taxon>Haemophilus</taxon>
    </lineage>
</organism>
<evidence type="ECO:0000259" key="1">
    <source>
        <dbReference type="Pfam" id="PF13723"/>
    </source>
</evidence>
<name>A0A369Z1H9_HAEPA</name>
<dbReference type="AlphaFoldDB" id="A0A369Z1H9"/>
<dbReference type="GO" id="GO:0016746">
    <property type="term" value="F:acyltransferase activity"/>
    <property type="evidence" value="ECO:0007669"/>
    <property type="project" value="InterPro"/>
</dbReference>
<dbReference type="InterPro" id="IPR016039">
    <property type="entry name" value="Thiolase-like"/>
</dbReference>
<sequence length="245" mass="27722">MTEICNFSFSLQGWNIVCNKSLTADDWKQGYAYLRNQSETFEDFAPKLAFLPPLKRRRLSDSARLFFEAAWDLVGENADMPVVYASSNSEMNRNFALWHSLLKEGDVSPTSFSLSVHNALIGQWSELRKVKSETTSIMARVDNLETALLEATLLLNEGHEKVLVVIAESPLEAKYNAQPVIRTPLGYALALVVTKGEQYQLTLTDSPFNHDVTDNALTWVSQQYLESRAWHTPSSSNGTWLWQKN</sequence>
<dbReference type="RefSeq" id="WP_111315060.1">
    <property type="nucleotide sequence ID" value="NZ_QEPW01000004.1"/>
</dbReference>
<protein>
    <recommendedName>
        <fullName evidence="1">Beta-ketoacyl synthase-like N-terminal domain-containing protein</fullName>
    </recommendedName>
</protein>
<dbReference type="Pfam" id="PF13723">
    <property type="entry name" value="Ketoacyl-synt_2"/>
    <property type="match status" value="1"/>
</dbReference>
<dbReference type="EMBL" id="QEPW01000004">
    <property type="protein sequence ID" value="RDE95047.1"/>
    <property type="molecule type" value="Genomic_DNA"/>
</dbReference>
<dbReference type="InterPro" id="IPR014030">
    <property type="entry name" value="Ketoacyl_synth_N"/>
</dbReference>